<comment type="function">
    <text evidence="14">Component of the coat protein complex II (COPII) which promotes the formation of transport vesicles from the endoplasmic reticulum (ER). The coat has two main functions, the physical deformation of the endoplasmic reticulum membrane into vesicles and the selection of cargo molecules.</text>
</comment>
<comment type="similarity">
    <text evidence="3 14">Belongs to the SEC23/SEC24 family. SEC23 subfamily.</text>
</comment>
<dbReference type="STRING" id="58919.A0A316Z3M4"/>
<evidence type="ECO:0000259" key="18">
    <source>
        <dbReference type="Pfam" id="PF04811"/>
    </source>
</evidence>
<dbReference type="InterPro" id="IPR006896">
    <property type="entry name" value="Sec23/24_trunk_dom"/>
</dbReference>
<dbReference type="Gene3D" id="2.60.40.1670">
    <property type="entry name" value="beta-sandwich domain of Sec23/24"/>
    <property type="match status" value="1"/>
</dbReference>
<dbReference type="GO" id="GO:0070971">
    <property type="term" value="C:endoplasmic reticulum exit site"/>
    <property type="evidence" value="ECO:0007669"/>
    <property type="project" value="TreeGrafter"/>
</dbReference>
<feature type="domain" description="Gelsolin-like" evidence="16">
    <location>
        <begin position="630"/>
        <end position="718"/>
    </location>
</feature>
<dbReference type="SUPFAM" id="SSF81811">
    <property type="entry name" value="Helical domain of Sec23/24"/>
    <property type="match status" value="1"/>
</dbReference>
<keyword evidence="4 14" id="KW-0813">Transport</keyword>
<keyword evidence="7 14" id="KW-0256">Endoplasmic reticulum</keyword>
<dbReference type="InterPro" id="IPR006895">
    <property type="entry name" value="Znf_Sec23_Sec24"/>
</dbReference>
<dbReference type="FunFam" id="1.20.120.730:FF:000001">
    <property type="entry name" value="Protein transport protein SEC23"/>
    <property type="match status" value="1"/>
</dbReference>
<feature type="domain" description="Sec23/Sec24 helical" evidence="19">
    <location>
        <begin position="518"/>
        <end position="616"/>
    </location>
</feature>
<dbReference type="Gene3D" id="1.20.120.730">
    <property type="entry name" value="Sec23/Sec24 helical domain"/>
    <property type="match status" value="1"/>
</dbReference>
<evidence type="ECO:0000256" key="5">
    <source>
        <dbReference type="ARBA" id="ARBA00022490"/>
    </source>
</evidence>
<proteinExistence type="inferred from homology"/>
<evidence type="ECO:0000256" key="3">
    <source>
        <dbReference type="ARBA" id="ARBA00009210"/>
    </source>
</evidence>
<evidence type="ECO:0000256" key="15">
    <source>
        <dbReference type="SAM" id="MobiDB-lite"/>
    </source>
</evidence>
<dbReference type="FunFam" id="2.30.30.380:FF:000001">
    <property type="entry name" value="Protein transport protein SEC23"/>
    <property type="match status" value="1"/>
</dbReference>
<feature type="domain" description="Zinc finger Sec23/Sec24-type" evidence="17">
    <location>
        <begin position="53"/>
        <end position="92"/>
    </location>
</feature>
<comment type="subcellular location">
    <subcellularLocation>
        <location evidence="14">Cytoplasm</location>
    </subcellularLocation>
    <subcellularLocation>
        <location evidence="1 14">Cytoplasmic vesicle</location>
        <location evidence="1 14">COPII-coated vesicle membrane</location>
        <topology evidence="1 14">Peripheral membrane protein</topology>
        <orientation evidence="1 14">Cytoplasmic side</orientation>
    </subcellularLocation>
    <subcellularLocation>
        <location evidence="2 14">Endoplasmic reticulum membrane</location>
        <topology evidence="2 14">Peripheral membrane protein</topology>
        <orientation evidence="2 14">Cytoplasmic side</orientation>
    </subcellularLocation>
    <subcellularLocation>
        <location evidence="14">Golgi apparatus membrane</location>
        <topology evidence="14">Peripheral membrane protein</topology>
        <orientation evidence="14">Cytoplasmic side</orientation>
    </subcellularLocation>
</comment>
<evidence type="ECO:0000313" key="21">
    <source>
        <dbReference type="EMBL" id="PWN95674.1"/>
    </source>
</evidence>
<dbReference type="GO" id="GO:0005096">
    <property type="term" value="F:GTPase activator activity"/>
    <property type="evidence" value="ECO:0007669"/>
    <property type="project" value="TreeGrafter"/>
</dbReference>
<dbReference type="InterPro" id="IPR036175">
    <property type="entry name" value="Sec23/24_helical_dom_sf"/>
</dbReference>
<dbReference type="Pfam" id="PF00626">
    <property type="entry name" value="Gelsolin"/>
    <property type="match status" value="1"/>
</dbReference>
<dbReference type="SUPFAM" id="SSF82754">
    <property type="entry name" value="C-terminal, gelsolin-like domain of Sec23/24"/>
    <property type="match status" value="1"/>
</dbReference>
<dbReference type="SUPFAM" id="SSF81995">
    <property type="entry name" value="beta-sandwich domain of Sec23/24"/>
    <property type="match status" value="1"/>
</dbReference>
<dbReference type="InterPro" id="IPR012990">
    <property type="entry name" value="Beta-sandwich_Sec23_24"/>
</dbReference>
<dbReference type="GO" id="GO:0006886">
    <property type="term" value="P:intracellular protein transport"/>
    <property type="evidence" value="ECO:0007669"/>
    <property type="project" value="InterPro"/>
</dbReference>
<evidence type="ECO:0000256" key="2">
    <source>
        <dbReference type="ARBA" id="ARBA00004397"/>
    </source>
</evidence>
<keyword evidence="10 14" id="KW-0653">Protein transport</keyword>
<evidence type="ECO:0000259" key="19">
    <source>
        <dbReference type="Pfam" id="PF04815"/>
    </source>
</evidence>
<evidence type="ECO:0000256" key="14">
    <source>
        <dbReference type="RuleBase" id="RU365030"/>
    </source>
</evidence>
<evidence type="ECO:0000256" key="10">
    <source>
        <dbReference type="ARBA" id="ARBA00022927"/>
    </source>
</evidence>
<evidence type="ECO:0000256" key="11">
    <source>
        <dbReference type="ARBA" id="ARBA00023034"/>
    </source>
</evidence>
<dbReference type="Pfam" id="PF08033">
    <property type="entry name" value="Sec23_BS"/>
    <property type="match status" value="1"/>
</dbReference>
<evidence type="ECO:0000256" key="7">
    <source>
        <dbReference type="ARBA" id="ARBA00022824"/>
    </source>
</evidence>
<evidence type="ECO:0000259" key="17">
    <source>
        <dbReference type="Pfam" id="PF04810"/>
    </source>
</evidence>
<dbReference type="InterPro" id="IPR007123">
    <property type="entry name" value="Gelsolin-like_dom"/>
</dbReference>
<evidence type="ECO:0000259" key="16">
    <source>
        <dbReference type="Pfam" id="PF00626"/>
    </source>
</evidence>
<dbReference type="FunFam" id="3.40.20.10:FF:000006">
    <property type="entry name" value="Protein transport protein SEC23"/>
    <property type="match status" value="1"/>
</dbReference>
<protein>
    <recommendedName>
        <fullName evidence="14">Protein transport protein SEC23</fullName>
    </recommendedName>
</protein>
<dbReference type="GO" id="GO:0030127">
    <property type="term" value="C:COPII vesicle coat"/>
    <property type="evidence" value="ECO:0007669"/>
    <property type="project" value="InterPro"/>
</dbReference>
<accession>A0A316Z3M4</accession>
<dbReference type="GO" id="GO:0008270">
    <property type="term" value="F:zinc ion binding"/>
    <property type="evidence" value="ECO:0007669"/>
    <property type="project" value="InterPro"/>
</dbReference>
<keyword evidence="5 14" id="KW-0963">Cytoplasm</keyword>
<dbReference type="SUPFAM" id="SSF53300">
    <property type="entry name" value="vWA-like"/>
    <property type="match status" value="1"/>
</dbReference>
<dbReference type="Pfam" id="PF04810">
    <property type="entry name" value="zf-Sec23_Sec24"/>
    <property type="match status" value="1"/>
</dbReference>
<dbReference type="GO" id="GO:0005789">
    <property type="term" value="C:endoplasmic reticulum membrane"/>
    <property type="evidence" value="ECO:0007669"/>
    <property type="project" value="UniProtKB-SubCell"/>
</dbReference>
<keyword evidence="8 14" id="KW-0862">Zinc</keyword>
<evidence type="ECO:0000256" key="8">
    <source>
        <dbReference type="ARBA" id="ARBA00022833"/>
    </source>
</evidence>
<dbReference type="FunFam" id="3.40.50.410:FF:000008">
    <property type="entry name" value="Protein transport protein SEC23"/>
    <property type="match status" value="1"/>
</dbReference>
<keyword evidence="22" id="KW-1185">Reference proteome</keyword>
<dbReference type="GO" id="GO:0000139">
    <property type="term" value="C:Golgi membrane"/>
    <property type="evidence" value="ECO:0007669"/>
    <property type="project" value="UniProtKB-SubCell"/>
</dbReference>
<dbReference type="Gene3D" id="3.40.20.10">
    <property type="entry name" value="Severin"/>
    <property type="match status" value="1"/>
</dbReference>
<keyword evidence="6 14" id="KW-0479">Metal-binding</keyword>
<dbReference type="InterPro" id="IPR037550">
    <property type="entry name" value="Sec23_C"/>
</dbReference>
<dbReference type="RefSeq" id="XP_025595953.1">
    <property type="nucleotide sequence ID" value="XM_025745501.1"/>
</dbReference>
<evidence type="ECO:0000259" key="20">
    <source>
        <dbReference type="Pfam" id="PF08033"/>
    </source>
</evidence>
<gene>
    <name evidence="21" type="ORF">FA09DRAFT_362718</name>
</gene>
<dbReference type="PANTHER" id="PTHR11141:SF0">
    <property type="entry name" value="PROTEIN TRANSPORT PROTEIN SEC23"/>
    <property type="match status" value="1"/>
</dbReference>
<evidence type="ECO:0000256" key="1">
    <source>
        <dbReference type="ARBA" id="ARBA00004299"/>
    </source>
</evidence>
<feature type="domain" description="Sec23/Sec24 trunk" evidence="18">
    <location>
        <begin position="121"/>
        <end position="391"/>
    </location>
</feature>
<name>A0A316Z3M4_9BASI</name>
<keyword evidence="12 14" id="KW-0472">Membrane</keyword>
<dbReference type="CDD" id="cd11287">
    <property type="entry name" value="Sec23_C"/>
    <property type="match status" value="1"/>
</dbReference>
<dbReference type="InterPro" id="IPR036174">
    <property type="entry name" value="Znf_Sec23_Sec24_sf"/>
</dbReference>
<dbReference type="OrthoDB" id="10256289at2759"/>
<feature type="domain" description="Sec23/Sec24 beta-sandwich" evidence="20">
    <location>
        <begin position="403"/>
        <end position="505"/>
    </location>
</feature>
<dbReference type="GO" id="GO:0090110">
    <property type="term" value="P:COPII-coated vesicle cargo loading"/>
    <property type="evidence" value="ECO:0007669"/>
    <property type="project" value="TreeGrafter"/>
</dbReference>
<evidence type="ECO:0000256" key="13">
    <source>
        <dbReference type="ARBA" id="ARBA00023329"/>
    </source>
</evidence>
<dbReference type="AlphaFoldDB" id="A0A316Z3M4"/>
<feature type="region of interest" description="Disordered" evidence="15">
    <location>
        <begin position="202"/>
        <end position="226"/>
    </location>
</feature>
<dbReference type="EMBL" id="KZ819303">
    <property type="protein sequence ID" value="PWN95674.1"/>
    <property type="molecule type" value="Genomic_DNA"/>
</dbReference>
<dbReference type="InterPro" id="IPR036465">
    <property type="entry name" value="vWFA_dom_sf"/>
</dbReference>
<evidence type="ECO:0000256" key="12">
    <source>
        <dbReference type="ARBA" id="ARBA00023136"/>
    </source>
</evidence>
<dbReference type="Pfam" id="PF04815">
    <property type="entry name" value="Sec23_helical"/>
    <property type="match status" value="1"/>
</dbReference>
<sequence>MNVDDVEDRDGVRLSWNVWPATKLEATRTVVPIAALYTPLKERDDLPPVLYEPVTCKAPCRAVLNPYCQIDVRGKLWICPFCLSRNAFPPHYRDISSTNLPAELLPKYTTIEYTLQRPAQIPPVFLYVVDTCLEEDDLKALRESLVLSLSLLPQNALVGLITYGTMAQVHELGYDACPKSYVFRGTKEYAPKAIQDMLALTPGARPMAPGGPSNPQQQPQRAAGQQGASRFLLPVSQCEFQLTSILEQLQKDPWPVANDKRAQRCTGTALSVAMGILETTFPNTGARVMLFCGGPATEGPGNVVSTELRERIRSHHDIDKDNVRFFKRAVKFYEAMAKRAANNGHSIDVFAGCLDQVGLLEMKSLANWTNGHMILADSFQMGIFKQSFGKIFEKDEKGDLNMGFNATLDVQCTKELKVSGLIGHATSANKKSGSVGETEIGLGGTSAWKICSIDPRTALGVYFEVVTPAGQPLQPGSRGLIQFVTHYQHASGQYRLRVTTIARNFAEGGSAQISASFDQEAAAVLMARIAVFKAEIDDSPDVLRWLDRMLIRLCQKFADYRKDDPTSFRLAEGFSIYPQFMFHLRRSQFLQVFNNSPDETAFYRHILNSEDVNNSLIMIQPTLMSYTFDTPPQPVLLDSVSIRPDVVLLLDTFFHILIFHGSTMAEWRKAGYHEQEGYENFKEVLEAPKTDAQDLLVDRFPVPRYIVCDQNGSQARFLLSKVNPSTTHMTANTYGAATGAIAMTDDVSLQVFIDHLKRLAVSANSS</sequence>
<reference evidence="21 22" key="1">
    <citation type="journal article" date="2018" name="Mol. Biol. Evol.">
        <title>Broad Genomic Sampling Reveals a Smut Pathogenic Ancestry of the Fungal Clade Ustilaginomycotina.</title>
        <authorList>
            <person name="Kijpornyongpan T."/>
            <person name="Mondo S.J."/>
            <person name="Barry K."/>
            <person name="Sandor L."/>
            <person name="Lee J."/>
            <person name="Lipzen A."/>
            <person name="Pangilinan J."/>
            <person name="LaButti K."/>
            <person name="Hainaut M."/>
            <person name="Henrissat B."/>
            <person name="Grigoriev I.V."/>
            <person name="Spatafora J.W."/>
            <person name="Aime M.C."/>
        </authorList>
    </citation>
    <scope>NUCLEOTIDE SEQUENCE [LARGE SCALE GENOMIC DNA]</scope>
    <source>
        <strain evidence="21 22">MCA 4186</strain>
    </source>
</reference>
<evidence type="ECO:0000256" key="9">
    <source>
        <dbReference type="ARBA" id="ARBA00022892"/>
    </source>
</evidence>
<dbReference type="InterPro" id="IPR006900">
    <property type="entry name" value="Sec23/24_helical_dom"/>
</dbReference>
<dbReference type="Gene3D" id="3.40.50.410">
    <property type="entry name" value="von Willebrand factor, type A domain"/>
    <property type="match status" value="1"/>
</dbReference>
<dbReference type="GeneID" id="37273045"/>
<dbReference type="SUPFAM" id="SSF82919">
    <property type="entry name" value="Zn-finger domain of Sec23/24"/>
    <property type="match status" value="1"/>
</dbReference>
<evidence type="ECO:0000313" key="22">
    <source>
        <dbReference type="Proteomes" id="UP000245946"/>
    </source>
</evidence>
<feature type="compositionally biased region" description="Low complexity" evidence="15">
    <location>
        <begin position="210"/>
        <end position="226"/>
    </location>
</feature>
<keyword evidence="11 14" id="KW-0333">Golgi apparatus</keyword>
<dbReference type="Proteomes" id="UP000245946">
    <property type="component" value="Unassembled WGS sequence"/>
</dbReference>
<dbReference type="Pfam" id="PF04811">
    <property type="entry name" value="Sec23_trunk"/>
    <property type="match status" value="1"/>
</dbReference>
<organism evidence="21 22">
    <name type="scientific">Tilletiopsis washingtonensis</name>
    <dbReference type="NCBI Taxonomy" id="58919"/>
    <lineage>
        <taxon>Eukaryota</taxon>
        <taxon>Fungi</taxon>
        <taxon>Dikarya</taxon>
        <taxon>Basidiomycota</taxon>
        <taxon>Ustilaginomycotina</taxon>
        <taxon>Exobasidiomycetes</taxon>
        <taxon>Entylomatales</taxon>
        <taxon>Entylomatales incertae sedis</taxon>
        <taxon>Tilletiopsis</taxon>
    </lineage>
</organism>
<dbReference type="InterPro" id="IPR037364">
    <property type="entry name" value="Sec23"/>
</dbReference>
<dbReference type="PANTHER" id="PTHR11141">
    <property type="entry name" value="PROTEIN TRANSPORT PROTEIN SEC23"/>
    <property type="match status" value="1"/>
</dbReference>
<dbReference type="InterPro" id="IPR029006">
    <property type="entry name" value="ADF-H/Gelsolin-like_dom_sf"/>
</dbReference>
<keyword evidence="13 14" id="KW-0968">Cytoplasmic vesicle</keyword>
<dbReference type="Gene3D" id="2.30.30.380">
    <property type="entry name" value="Zn-finger domain of Sec23/24"/>
    <property type="match status" value="1"/>
</dbReference>
<keyword evidence="9 14" id="KW-0931">ER-Golgi transport</keyword>
<evidence type="ECO:0000256" key="6">
    <source>
        <dbReference type="ARBA" id="ARBA00022723"/>
    </source>
</evidence>
<evidence type="ECO:0000256" key="4">
    <source>
        <dbReference type="ARBA" id="ARBA00022448"/>
    </source>
</evidence>
<dbReference type="InterPro" id="IPR036180">
    <property type="entry name" value="Gelsolin-like_dom_sf"/>
</dbReference>